<name>A0AAD5JZX5_9FUNG</name>
<feature type="compositionally biased region" description="Polar residues" evidence="2">
    <location>
        <begin position="166"/>
        <end position="180"/>
    </location>
</feature>
<proteinExistence type="predicted"/>
<evidence type="ECO:0000313" key="4">
    <source>
        <dbReference type="Proteomes" id="UP001209540"/>
    </source>
</evidence>
<sequence length="262" mass="31447">QRTMTLGPSSPIHDWEVEKVTLMNECEEYRDRAESLERKIQEDRTTYDRNTASLLREVKMKESLLEKRVQDIERQLMGQIQDLQRQLEAQRNEHDDEVEELRTRYDHALVTEQKKHQRRLDTMQERLKNVVSSAQNSDKQGEQVQSLKTELARERSQRAQDKLEWQTRQQQLASQNSTQRDLSDKHNMEMQRMRELFMSESHQQSMQHEARIQNLKSEYEEALREAREQLETEKDVWAIERQAQVDQVTRSAQQEKEQAIKK</sequence>
<feature type="compositionally biased region" description="Polar residues" evidence="2">
    <location>
        <begin position="130"/>
        <end position="148"/>
    </location>
</feature>
<keyword evidence="4" id="KW-1185">Reference proteome</keyword>
<feature type="region of interest" description="Disordered" evidence="2">
    <location>
        <begin position="130"/>
        <end position="183"/>
    </location>
</feature>
<accession>A0AAD5JZX5</accession>
<feature type="compositionally biased region" description="Basic and acidic residues" evidence="2">
    <location>
        <begin position="150"/>
        <end position="165"/>
    </location>
</feature>
<evidence type="ECO:0000256" key="1">
    <source>
        <dbReference type="SAM" id="Coils"/>
    </source>
</evidence>
<protein>
    <submittedName>
        <fullName evidence="3">Uncharacterized protein</fullName>
    </submittedName>
</protein>
<gene>
    <name evidence="3" type="ORF">BDA99DRAFT_422015</name>
</gene>
<reference evidence="3" key="1">
    <citation type="journal article" date="2022" name="IScience">
        <title>Evolution of zygomycete secretomes and the origins of terrestrial fungal ecologies.</title>
        <authorList>
            <person name="Chang Y."/>
            <person name="Wang Y."/>
            <person name="Mondo S."/>
            <person name="Ahrendt S."/>
            <person name="Andreopoulos W."/>
            <person name="Barry K."/>
            <person name="Beard J."/>
            <person name="Benny G.L."/>
            <person name="Blankenship S."/>
            <person name="Bonito G."/>
            <person name="Cuomo C."/>
            <person name="Desiro A."/>
            <person name="Gervers K.A."/>
            <person name="Hundley H."/>
            <person name="Kuo A."/>
            <person name="LaButti K."/>
            <person name="Lang B.F."/>
            <person name="Lipzen A."/>
            <person name="O'Donnell K."/>
            <person name="Pangilinan J."/>
            <person name="Reynolds N."/>
            <person name="Sandor L."/>
            <person name="Smith M.E."/>
            <person name="Tsang A."/>
            <person name="Grigoriev I.V."/>
            <person name="Stajich J.E."/>
            <person name="Spatafora J.W."/>
        </authorList>
    </citation>
    <scope>NUCLEOTIDE SEQUENCE</scope>
    <source>
        <strain evidence="3">RSA 2281</strain>
    </source>
</reference>
<organism evidence="3 4">
    <name type="scientific">Phascolomyces articulosus</name>
    <dbReference type="NCBI Taxonomy" id="60185"/>
    <lineage>
        <taxon>Eukaryota</taxon>
        <taxon>Fungi</taxon>
        <taxon>Fungi incertae sedis</taxon>
        <taxon>Mucoromycota</taxon>
        <taxon>Mucoromycotina</taxon>
        <taxon>Mucoromycetes</taxon>
        <taxon>Mucorales</taxon>
        <taxon>Lichtheimiaceae</taxon>
        <taxon>Phascolomyces</taxon>
    </lineage>
</organism>
<feature type="coiled-coil region" evidence="1">
    <location>
        <begin position="12"/>
        <end position="104"/>
    </location>
</feature>
<feature type="non-terminal residue" evidence="3">
    <location>
        <position position="1"/>
    </location>
</feature>
<evidence type="ECO:0000256" key="2">
    <source>
        <dbReference type="SAM" id="MobiDB-lite"/>
    </source>
</evidence>
<feature type="non-terminal residue" evidence="3">
    <location>
        <position position="262"/>
    </location>
</feature>
<reference evidence="3" key="2">
    <citation type="submission" date="2023-02" db="EMBL/GenBank/DDBJ databases">
        <authorList>
            <consortium name="DOE Joint Genome Institute"/>
            <person name="Mondo S.J."/>
            <person name="Chang Y."/>
            <person name="Wang Y."/>
            <person name="Ahrendt S."/>
            <person name="Andreopoulos W."/>
            <person name="Barry K."/>
            <person name="Beard J."/>
            <person name="Benny G.L."/>
            <person name="Blankenship S."/>
            <person name="Bonito G."/>
            <person name="Cuomo C."/>
            <person name="Desiro A."/>
            <person name="Gervers K.A."/>
            <person name="Hundley H."/>
            <person name="Kuo A."/>
            <person name="LaButti K."/>
            <person name="Lang B.F."/>
            <person name="Lipzen A."/>
            <person name="O'Donnell K."/>
            <person name="Pangilinan J."/>
            <person name="Reynolds N."/>
            <person name="Sandor L."/>
            <person name="Smith M.W."/>
            <person name="Tsang A."/>
            <person name="Grigoriev I.V."/>
            <person name="Stajich J.E."/>
            <person name="Spatafora J.W."/>
        </authorList>
    </citation>
    <scope>NUCLEOTIDE SEQUENCE</scope>
    <source>
        <strain evidence="3">RSA 2281</strain>
    </source>
</reference>
<feature type="coiled-coil region" evidence="1">
    <location>
        <begin position="198"/>
        <end position="240"/>
    </location>
</feature>
<comment type="caution">
    <text evidence="3">The sequence shown here is derived from an EMBL/GenBank/DDBJ whole genome shotgun (WGS) entry which is preliminary data.</text>
</comment>
<dbReference type="EMBL" id="JAIXMP010000038">
    <property type="protein sequence ID" value="KAI9248583.1"/>
    <property type="molecule type" value="Genomic_DNA"/>
</dbReference>
<evidence type="ECO:0000313" key="3">
    <source>
        <dbReference type="EMBL" id="KAI9248583.1"/>
    </source>
</evidence>
<dbReference type="Proteomes" id="UP001209540">
    <property type="component" value="Unassembled WGS sequence"/>
</dbReference>
<dbReference type="AlphaFoldDB" id="A0AAD5JZX5"/>
<keyword evidence="1" id="KW-0175">Coiled coil</keyword>